<dbReference type="Proteomes" id="UP000502004">
    <property type="component" value="Chromosome"/>
</dbReference>
<accession>A0AAE6YHD2</accession>
<dbReference type="EMBL" id="CP038241">
    <property type="protein sequence ID" value="QIV95646.1"/>
    <property type="molecule type" value="Genomic_DNA"/>
</dbReference>
<organism evidence="1 2">
    <name type="scientific">Allofrancisella inopinata</name>
    <dbReference type="NCBI Taxonomy" id="1085647"/>
    <lineage>
        <taxon>Bacteria</taxon>
        <taxon>Pseudomonadati</taxon>
        <taxon>Pseudomonadota</taxon>
        <taxon>Gammaproteobacteria</taxon>
        <taxon>Thiotrichales</taxon>
        <taxon>Francisellaceae</taxon>
        <taxon>Allofrancisella</taxon>
    </lineage>
</organism>
<protein>
    <recommendedName>
        <fullName evidence="3">Ankyrin repeat protein</fullName>
    </recommendedName>
</protein>
<dbReference type="AlphaFoldDB" id="A0AAE6YHD2"/>
<sequence length="513" mass="58842">MDLLSLQDRLGYKVNEKGMCYGITYMAIQAIIRNEVKTYISRIKLIDSYEKNIIVLPKNHNILNIDNSSNVTENKQRNPLYQHYSNLSSSDNLKLFDIKVQQQSSDDISSKDIKVEWNKNELYLSSYGMEINRERIAIEVLVADIKAAYEKRKNLQTRYSLTPQDEKLLDILAWFDGVQLYFNDTHLEDNVKLTANQDYRAVTNFFKTKDEQKKPLARTNRFRKADSIHSENHFKKNAGYESIVLKSKHLDFLSKELVQWLIDKINKSIQPIAFSITIFNHIIAIGKSRSSPIFLINHDRHYIITKETAFNCINEALFPSRTFNAYNAISILEFSSENNSRVLSTKFKVNFEDHREVAAIGDILHLALSHNHQEAVIFYVNLINAKSATTNKQRLLAARSPNFTPGLYMALRNGHAEAIKVYLEALTNTGINKQELLDLLFAKDADGTSGLYMAILKEQVNAILGYFEALTNTGINKQQLLDLLTTQNTDNTADLLAKNIDEVKNYIRLKLTI</sequence>
<evidence type="ECO:0008006" key="3">
    <source>
        <dbReference type="Google" id="ProtNLM"/>
    </source>
</evidence>
<reference evidence="1 2" key="1">
    <citation type="submission" date="2019-03" db="EMBL/GenBank/DDBJ databases">
        <title>Complete Genome Sequence of Allofrancisella inopinata Strain SYSU YG23 Isolated from Water-Cooling Systems in China.</title>
        <authorList>
            <person name="Ohrman C."/>
            <person name="Uneklint I."/>
            <person name="Sjodin A."/>
        </authorList>
    </citation>
    <scope>NUCLEOTIDE SEQUENCE [LARGE SCALE GENOMIC DNA]</scope>
    <source>
        <strain evidence="1 2">SYSU YG23</strain>
    </source>
</reference>
<dbReference type="RefSeq" id="WP_133942441.1">
    <property type="nucleotide sequence ID" value="NZ_CP038241.1"/>
</dbReference>
<proteinExistence type="predicted"/>
<dbReference type="KEGG" id="aii:E4K63_01875"/>
<keyword evidence="2" id="KW-1185">Reference proteome</keyword>
<dbReference type="InterPro" id="IPR036770">
    <property type="entry name" value="Ankyrin_rpt-contain_sf"/>
</dbReference>
<evidence type="ECO:0000313" key="1">
    <source>
        <dbReference type="EMBL" id="QIV95646.1"/>
    </source>
</evidence>
<gene>
    <name evidence="1" type="ORF">E4K63_01875</name>
</gene>
<dbReference type="Gene3D" id="1.25.40.20">
    <property type="entry name" value="Ankyrin repeat-containing domain"/>
    <property type="match status" value="1"/>
</dbReference>
<name>A0AAE6YHD2_9GAMM</name>
<evidence type="ECO:0000313" key="2">
    <source>
        <dbReference type="Proteomes" id="UP000502004"/>
    </source>
</evidence>